<organism evidence="8 9">
    <name type="scientific">Rothia amarae</name>
    <dbReference type="NCBI Taxonomy" id="169480"/>
    <lineage>
        <taxon>Bacteria</taxon>
        <taxon>Bacillati</taxon>
        <taxon>Actinomycetota</taxon>
        <taxon>Actinomycetes</taxon>
        <taxon>Micrococcales</taxon>
        <taxon>Micrococcaceae</taxon>
        <taxon>Rothia</taxon>
    </lineage>
</organism>
<dbReference type="Pfam" id="PF02823">
    <property type="entry name" value="ATP-synt_DE_N"/>
    <property type="match status" value="1"/>
</dbReference>
<keyword evidence="6" id="KW-0066">ATP synthesis</keyword>
<evidence type="ECO:0000256" key="4">
    <source>
        <dbReference type="ARBA" id="ARBA00023065"/>
    </source>
</evidence>
<dbReference type="GO" id="GO:0046933">
    <property type="term" value="F:proton-transporting ATP synthase activity, rotational mechanism"/>
    <property type="evidence" value="ECO:0007669"/>
    <property type="project" value="InterPro"/>
</dbReference>
<dbReference type="InterPro" id="IPR020546">
    <property type="entry name" value="ATP_synth_F1_dsu/esu_N"/>
</dbReference>
<evidence type="ECO:0000256" key="1">
    <source>
        <dbReference type="ARBA" id="ARBA00004202"/>
    </source>
</evidence>
<comment type="similarity">
    <text evidence="2">Belongs to the ATPase epsilon chain family.</text>
</comment>
<dbReference type="AlphaFoldDB" id="A0A7H2BM26"/>
<dbReference type="RefSeq" id="WP_145173297.1">
    <property type="nucleotide sequence ID" value="NZ_CP061538.1"/>
</dbReference>
<keyword evidence="3" id="KW-0813">Transport</keyword>
<keyword evidence="9" id="KW-1185">Reference proteome</keyword>
<comment type="subcellular location">
    <subcellularLocation>
        <location evidence="1">Cell membrane</location>
        <topology evidence="1">Peripheral membrane protein</topology>
    </subcellularLocation>
</comment>
<dbReference type="CDD" id="cd12152">
    <property type="entry name" value="F1-ATPase_delta"/>
    <property type="match status" value="1"/>
</dbReference>
<dbReference type="Gene3D" id="2.60.15.10">
    <property type="entry name" value="F0F1 ATP synthase delta/epsilon subunit, N-terminal"/>
    <property type="match status" value="1"/>
</dbReference>
<dbReference type="NCBIfam" id="NF009977">
    <property type="entry name" value="PRK13442.1"/>
    <property type="match status" value="1"/>
</dbReference>
<evidence type="ECO:0000256" key="5">
    <source>
        <dbReference type="ARBA" id="ARBA00023136"/>
    </source>
</evidence>
<protein>
    <submittedName>
        <fullName evidence="8">F0F1 ATP synthase subunit epsilon</fullName>
    </submittedName>
</protein>
<dbReference type="GO" id="GO:0045259">
    <property type="term" value="C:proton-transporting ATP synthase complex"/>
    <property type="evidence" value="ECO:0007669"/>
    <property type="project" value="UniProtKB-KW"/>
</dbReference>
<evidence type="ECO:0000256" key="3">
    <source>
        <dbReference type="ARBA" id="ARBA00022448"/>
    </source>
</evidence>
<dbReference type="InterPro" id="IPR036771">
    <property type="entry name" value="ATPsynth_dsu/esu_N"/>
</dbReference>
<reference evidence="8 9" key="1">
    <citation type="submission" date="2020-09" db="EMBL/GenBank/DDBJ databases">
        <title>Investigation of environmental microbe.</title>
        <authorList>
            <person name="Ou Y."/>
            <person name="Kang Q."/>
        </authorList>
    </citation>
    <scope>NUCLEOTIDE SEQUENCE [LARGE SCALE GENOMIC DNA]</scope>
    <source>
        <strain evidence="8 9">KJZ-9</strain>
    </source>
</reference>
<keyword evidence="6" id="KW-0139">CF(1)</keyword>
<dbReference type="KEGG" id="rama:IDM48_04810"/>
<evidence type="ECO:0000256" key="6">
    <source>
        <dbReference type="ARBA" id="ARBA00023196"/>
    </source>
</evidence>
<gene>
    <name evidence="8" type="ORF">IDM48_04810</name>
</gene>
<evidence type="ECO:0000259" key="7">
    <source>
        <dbReference type="Pfam" id="PF02823"/>
    </source>
</evidence>
<dbReference type="InterPro" id="IPR001469">
    <property type="entry name" value="ATP_synth_F1_dsu/esu"/>
</dbReference>
<dbReference type="SUPFAM" id="SSF51344">
    <property type="entry name" value="Epsilon subunit of F1F0-ATP synthase N-terminal domain"/>
    <property type="match status" value="1"/>
</dbReference>
<accession>A0A7H2BM26</accession>
<evidence type="ECO:0000313" key="8">
    <source>
        <dbReference type="EMBL" id="QNV40722.1"/>
    </source>
</evidence>
<sequence length="85" mass="9277">MALNVEVVSREKKVWTGEAKYVRARTLDGDIGIMPGHIPTMALLAEDGELIIEPVSGEKIVTRLHEGFLTVSNNKVIIAAKHANI</sequence>
<keyword evidence="4" id="KW-0406">Ion transport</keyword>
<dbReference type="Proteomes" id="UP000516421">
    <property type="component" value="Chromosome"/>
</dbReference>
<name>A0A7H2BM26_9MICC</name>
<dbReference type="GO" id="GO:0005886">
    <property type="term" value="C:plasma membrane"/>
    <property type="evidence" value="ECO:0007669"/>
    <property type="project" value="UniProtKB-SubCell"/>
</dbReference>
<evidence type="ECO:0000313" key="9">
    <source>
        <dbReference type="Proteomes" id="UP000516421"/>
    </source>
</evidence>
<feature type="domain" description="ATP synthase F1 complex delta/epsilon subunit N-terminal" evidence="7">
    <location>
        <begin position="3"/>
        <end position="83"/>
    </location>
</feature>
<proteinExistence type="inferred from homology"/>
<keyword evidence="5" id="KW-0472">Membrane</keyword>
<evidence type="ECO:0000256" key="2">
    <source>
        <dbReference type="ARBA" id="ARBA00005712"/>
    </source>
</evidence>
<dbReference type="EMBL" id="CP061538">
    <property type="protein sequence ID" value="QNV40722.1"/>
    <property type="molecule type" value="Genomic_DNA"/>
</dbReference>